<dbReference type="EMBL" id="CACRZD030000007">
    <property type="protein sequence ID" value="CAA6663102.1"/>
    <property type="molecule type" value="Genomic_DNA"/>
</dbReference>
<organism evidence="1">
    <name type="scientific">Spirodela intermedia</name>
    <name type="common">Intermediate duckweed</name>
    <dbReference type="NCBI Taxonomy" id="51605"/>
    <lineage>
        <taxon>Eukaryota</taxon>
        <taxon>Viridiplantae</taxon>
        <taxon>Streptophyta</taxon>
        <taxon>Embryophyta</taxon>
        <taxon>Tracheophyta</taxon>
        <taxon>Spermatophyta</taxon>
        <taxon>Magnoliopsida</taxon>
        <taxon>Liliopsida</taxon>
        <taxon>Araceae</taxon>
        <taxon>Lemnoideae</taxon>
        <taxon>Spirodela</taxon>
    </lineage>
</organism>
<protein>
    <submittedName>
        <fullName evidence="1">Uncharacterized protein</fullName>
    </submittedName>
</protein>
<evidence type="ECO:0000313" key="2">
    <source>
        <dbReference type="Proteomes" id="UP001189122"/>
    </source>
</evidence>
<dbReference type="Proteomes" id="UP001189122">
    <property type="component" value="Unassembled WGS sequence"/>
</dbReference>
<reference evidence="1 2" key="1">
    <citation type="submission" date="2019-12" db="EMBL/GenBank/DDBJ databases">
        <authorList>
            <person name="Scholz U."/>
            <person name="Mascher M."/>
            <person name="Fiebig A."/>
        </authorList>
    </citation>
    <scope>NUCLEOTIDE SEQUENCE</scope>
</reference>
<dbReference type="AlphaFoldDB" id="A0A7I8IZG8"/>
<dbReference type="EMBL" id="LR743594">
    <property type="protein sequence ID" value="CAA2623560.1"/>
    <property type="molecule type" value="Genomic_DNA"/>
</dbReference>
<proteinExistence type="predicted"/>
<keyword evidence="2" id="KW-1185">Reference proteome</keyword>
<accession>A0A7I8IZG8</accession>
<gene>
    <name evidence="1" type="ORF">SI7747_07009487</name>
</gene>
<evidence type="ECO:0000313" key="1">
    <source>
        <dbReference type="EMBL" id="CAA2623560.1"/>
    </source>
</evidence>
<name>A0A7I8IZG8_SPIIN</name>
<sequence>MPPPWSTSLARPKSPNLALKLTSRITLLDFTSLWTTHCSDSSWR</sequence>